<evidence type="ECO:0000256" key="1">
    <source>
        <dbReference type="SAM" id="MobiDB-lite"/>
    </source>
</evidence>
<sequence length="198" mass="21144">MRTIARTEPVYQVDLRFGRGALKRIGRDVARLSIFPSARRPAVVLLGVRTGGRGAVFLVEEGVKVSGEGHCHPDAARCRTFELRTGATEMIQVTGRDGVVRTYQLDLLGIPKVMMTKSDAAEAYARASAAGSKLLTKDGRPGARRTQLYGWRWDPDTALLTPIAQAASGAPQTGPGRSAPLVEPKIRAAQVPGSVRGG</sequence>
<feature type="region of interest" description="Disordered" evidence="1">
    <location>
        <begin position="167"/>
        <end position="198"/>
    </location>
</feature>
<evidence type="ECO:0000313" key="2">
    <source>
        <dbReference type="EMBL" id="CAB4877082.1"/>
    </source>
</evidence>
<proteinExistence type="predicted"/>
<reference evidence="2" key="1">
    <citation type="submission" date="2020-05" db="EMBL/GenBank/DDBJ databases">
        <authorList>
            <person name="Chiriac C."/>
            <person name="Salcher M."/>
            <person name="Ghai R."/>
            <person name="Kavagutti S V."/>
        </authorList>
    </citation>
    <scope>NUCLEOTIDE SEQUENCE</scope>
</reference>
<dbReference type="EMBL" id="CAFBLQ010000114">
    <property type="protein sequence ID" value="CAB4877082.1"/>
    <property type="molecule type" value="Genomic_DNA"/>
</dbReference>
<organism evidence="2">
    <name type="scientific">freshwater metagenome</name>
    <dbReference type="NCBI Taxonomy" id="449393"/>
    <lineage>
        <taxon>unclassified sequences</taxon>
        <taxon>metagenomes</taxon>
        <taxon>ecological metagenomes</taxon>
    </lineage>
</organism>
<protein>
    <submittedName>
        <fullName evidence="2">Unannotated protein</fullName>
    </submittedName>
</protein>
<dbReference type="AlphaFoldDB" id="A0A6J7E1V8"/>
<gene>
    <name evidence="2" type="ORF">UFOPK3423_01059</name>
</gene>
<name>A0A6J7E1V8_9ZZZZ</name>
<accession>A0A6J7E1V8</accession>